<dbReference type="Pfam" id="PF00941">
    <property type="entry name" value="FAD_binding_5"/>
    <property type="match status" value="1"/>
</dbReference>
<feature type="active site" description="Proton acceptor" evidence="15">
    <location>
        <position position="1203"/>
    </location>
</feature>
<dbReference type="InterPro" id="IPR036884">
    <property type="entry name" value="2Fe-2S-bd_dom_sf"/>
</dbReference>
<dbReference type="SUPFAM" id="SSF56003">
    <property type="entry name" value="Molybdenum cofactor-binding domain"/>
    <property type="match status" value="1"/>
</dbReference>
<evidence type="ECO:0000256" key="6">
    <source>
        <dbReference type="ARBA" id="ARBA00022630"/>
    </source>
</evidence>
<dbReference type="Pfam" id="PF00111">
    <property type="entry name" value="Fer2"/>
    <property type="match status" value="1"/>
</dbReference>
<evidence type="ECO:0000256" key="12">
    <source>
        <dbReference type="ARBA" id="ARBA00023014"/>
    </source>
</evidence>
<reference evidence="20" key="1">
    <citation type="submission" date="2021-02" db="EMBL/GenBank/DDBJ databases">
        <authorList>
            <person name="Steward A R."/>
        </authorList>
    </citation>
    <scope>NUCLEOTIDE SEQUENCE</scope>
</reference>
<feature type="binding site" evidence="17">
    <location>
        <position position="735"/>
    </location>
    <ligand>
        <name>Mo-molybdopterin</name>
        <dbReference type="ChEBI" id="CHEBI:71302"/>
    </ligand>
    <ligandPart>
        <name>Mo</name>
        <dbReference type="ChEBI" id="CHEBI:28685"/>
    </ligandPart>
</feature>
<keyword evidence="6" id="KW-0285">Flavoprotein</keyword>
<feature type="binding site" evidence="17">
    <location>
        <position position="47"/>
    </location>
    <ligand>
        <name>[2Fe-2S] cluster</name>
        <dbReference type="ChEBI" id="CHEBI:190135"/>
        <label>1</label>
    </ligand>
</feature>
<dbReference type="InterPro" id="IPR036010">
    <property type="entry name" value="2Fe-2S_ferredoxin-like_sf"/>
</dbReference>
<evidence type="ECO:0000256" key="8">
    <source>
        <dbReference type="ARBA" id="ARBA00022723"/>
    </source>
</evidence>
<keyword evidence="7 17" id="KW-0001">2Fe-2S</keyword>
<evidence type="ECO:0000256" key="16">
    <source>
        <dbReference type="PIRSR" id="PIRSR000127-2"/>
    </source>
</evidence>
<dbReference type="FunFam" id="3.30.390.50:FF:000003">
    <property type="entry name" value="Aldehyde oxidase1"/>
    <property type="match status" value="1"/>
</dbReference>
<evidence type="ECO:0000313" key="20">
    <source>
        <dbReference type="EMBL" id="CAF4857836.1"/>
    </source>
</evidence>
<evidence type="ECO:0000256" key="15">
    <source>
        <dbReference type="PIRSR" id="PIRSR000127-1"/>
    </source>
</evidence>
<dbReference type="InterPro" id="IPR036318">
    <property type="entry name" value="FAD-bd_PCMH-like_sf"/>
</dbReference>
<feature type="binding site" evidence="17">
    <location>
        <position position="50"/>
    </location>
    <ligand>
        <name>[2Fe-2S] cluster</name>
        <dbReference type="ChEBI" id="CHEBI:190135"/>
        <label>1</label>
    </ligand>
</feature>
<dbReference type="InterPro" id="IPR016169">
    <property type="entry name" value="FAD-bd_PCMH_sub2"/>
</dbReference>
<evidence type="ECO:0000256" key="13">
    <source>
        <dbReference type="ARBA" id="ARBA00023140"/>
    </source>
</evidence>
<dbReference type="EMBL" id="CAJOBZ010000018">
    <property type="protein sequence ID" value="CAF4857836.1"/>
    <property type="molecule type" value="Genomic_DNA"/>
</dbReference>
<evidence type="ECO:0000256" key="14">
    <source>
        <dbReference type="ARBA" id="ARBA00034078"/>
    </source>
</evidence>
<dbReference type="SUPFAM" id="SSF54665">
    <property type="entry name" value="CO dehydrogenase molybdoprotein N-domain-like"/>
    <property type="match status" value="1"/>
</dbReference>
<dbReference type="Gene3D" id="3.30.365.10">
    <property type="entry name" value="Aldehyde oxidase/xanthine dehydrogenase, molybdopterin binding domain"/>
    <property type="match status" value="4"/>
</dbReference>
<dbReference type="Pfam" id="PF01315">
    <property type="entry name" value="Ald_Xan_dh_C"/>
    <property type="match status" value="1"/>
</dbReference>
<feature type="binding site" evidence="17">
    <location>
        <position position="111"/>
    </location>
    <ligand>
        <name>[2Fe-2S] cluster</name>
        <dbReference type="ChEBI" id="CHEBI:190135"/>
        <label>2</label>
    </ligand>
</feature>
<keyword evidence="21" id="KW-1185">Reference proteome</keyword>
<comment type="subcellular location">
    <subcellularLocation>
        <location evidence="2">Peroxisome</location>
    </subcellularLocation>
</comment>
<dbReference type="InterPro" id="IPR008274">
    <property type="entry name" value="AldOxase/xan_DH_MoCoBD1"/>
</dbReference>
<feature type="domain" description="FAD-binding PCMH-type" evidence="19">
    <location>
        <begin position="210"/>
        <end position="403"/>
    </location>
</feature>
<dbReference type="PROSITE" id="PS51085">
    <property type="entry name" value="2FE2S_FER_2"/>
    <property type="match status" value="1"/>
</dbReference>
<feature type="binding site" evidence="17">
    <location>
        <position position="1032"/>
    </location>
    <ligand>
        <name>Mo-molybdopterin</name>
        <dbReference type="ChEBI" id="CHEBI:71302"/>
    </ligand>
    <ligandPart>
        <name>Mo</name>
        <dbReference type="ChEBI" id="CHEBI:28685"/>
    </ligandPart>
</feature>
<evidence type="ECO:0000256" key="1">
    <source>
        <dbReference type="ARBA" id="ARBA00001974"/>
    </source>
</evidence>
<dbReference type="InterPro" id="IPR002346">
    <property type="entry name" value="Mopterin_DH_FAD-bd"/>
</dbReference>
<feature type="domain" description="2Fe-2S ferredoxin-type" evidence="18">
    <location>
        <begin position="2"/>
        <end position="86"/>
    </location>
</feature>
<keyword evidence="9 16" id="KW-0274">FAD</keyword>
<feature type="binding site" evidence="16">
    <location>
        <position position="399"/>
    </location>
    <ligand>
        <name>FAD</name>
        <dbReference type="ChEBI" id="CHEBI:57692"/>
    </ligand>
</feature>
<dbReference type="Proteomes" id="UP000663880">
    <property type="component" value="Unassembled WGS sequence"/>
</dbReference>
<evidence type="ECO:0000313" key="21">
    <source>
        <dbReference type="Proteomes" id="UP000663880"/>
    </source>
</evidence>
<keyword evidence="10" id="KW-0560">Oxidoreductase</keyword>
<dbReference type="Pfam" id="PF20256">
    <property type="entry name" value="MoCoBD_2"/>
    <property type="match status" value="1"/>
</dbReference>
<dbReference type="PANTHER" id="PTHR11908:SF132">
    <property type="entry name" value="ALDEHYDE OXIDASE 1-RELATED"/>
    <property type="match status" value="1"/>
</dbReference>
<keyword evidence="8 17" id="KW-0479">Metal-binding</keyword>
<evidence type="ECO:0000259" key="19">
    <source>
        <dbReference type="PROSITE" id="PS51387"/>
    </source>
</evidence>
<sequence length="1260" mass="142120">MDRIHFKVNSVEHTVGSELSADVTLLEYLRRWLELRGTKYMCLEAGCGACIVSVVKNPGGPVEGVNACMVLITSCHGWEITTIEKVGNKLQGYHPLQRCLYENNGSQCGYCSPGWVMAMYSLIKKNKKMTMLEIEKSLASNICRCTGYRPILEAFKKFASDSPDPCLIADIEDLSICSKTGEACSQTCEDYDWCVVNKEDVKHPTLLHIKLSDNRDWYKVEDTGDIFKIFTLHPSQTYMLIGGNTAKGVYPILEYPRVLIDISSVAELKGYYLQQNLVVGAGNTLTELDEIFLKMSQHEDFRYLTVLREHLKLIAHIPVKNIGTIAGNLMIKNRHNEFNSDIFLLLNTIGASVGILQKPGDVVRRRMKEFLSVDMNGKVLFNIFLPPLNDELVKVVTFKVMPRSQNAHAIVHAGYLYELTHQNRVLTCRIAYGGLSVQFNRAYDTENNLKGRKLFDNDTLQSALRVLSQEMVGEEDPPDMPLEYRRKLALGLFYKGLLSLCPQDILAPRYRSGRIKIRDERSLSKGTQVFESDPSIWPLNKPSPKFDGLIQCAGEASYSEDVPSLPQEVFASFVLSTVALGTIEHIDASEAMKEPGVIAFYTAADIPGKNSFTPANTLFYTADEELLCEKEIKYFNQALAIIVAKTQNIANKASLLVKVTYSNVRAPVLDIKLAKRDPNRIKLYKSSKATKIGNDIAKVIKGDMSIYWQYHFCMETLTCVSHPIEEGIKLYSTSQWIDGVQRMVERALNMKQNQIDVYLRRIGGAYGIKISRAIQVAVACALVTCKLNRPCRLIQSLRNNMRHVGKRMPASIDFEIAVNSEGVIQHNQYQLFEDNGYIINETLSMLGFELLNNCYDKESWDMKLYDAITDTPSNTWCRAPGTLEAVSMAEWIFERIAYEMNLDPLNVRLANVDKVTHGEILELVNTLQNNSQYKERRTDVNKYNRENRWKKRGLRHSFLRWEPIGSIYLNVTVTVYVDDGSVVVTHGGVEMGQGINTKAAQVCAFYLNIPVEKVQIKPNDTTITPNCFISGGSLASEFVCIGVVKCCREINKNLEPIRNKMADATWEEIIKAAAQAEVDLTSHCTTGMVDKREYKIYGVTLAEVEIDVLTGEWNIIRVDLIEDVGRSINPEIDVGQVEGGFIMGCGYWTTEELILSPAGETLTDRTWQYWVPQARDIPQDFRIYFRKKSFSNDYILGAKATGEPPICMAVVIPITMREAIVEARKESGLPTNKWFSIDGPYTIAKICLACATNIEDFKFY</sequence>
<dbReference type="SUPFAM" id="SSF54292">
    <property type="entry name" value="2Fe-2S ferredoxin-like"/>
    <property type="match status" value="1"/>
</dbReference>
<dbReference type="InterPro" id="IPR012675">
    <property type="entry name" value="Beta-grasp_dom_sf"/>
</dbReference>
<dbReference type="SMART" id="SM01008">
    <property type="entry name" value="Ald_Xan_dh_C"/>
    <property type="match status" value="1"/>
</dbReference>
<evidence type="ECO:0000256" key="7">
    <source>
        <dbReference type="ARBA" id="ARBA00022714"/>
    </source>
</evidence>
<dbReference type="Pfam" id="PF01799">
    <property type="entry name" value="Fer2_2"/>
    <property type="match status" value="1"/>
</dbReference>
<proteinExistence type="inferred from homology"/>
<dbReference type="Gene3D" id="3.90.1170.50">
    <property type="entry name" value="Aldehyde oxidase/xanthine dehydrogenase, a/b hammerhead"/>
    <property type="match status" value="1"/>
</dbReference>
<keyword evidence="13" id="KW-0576">Peroxisome</keyword>
<comment type="cofactor">
    <cofactor evidence="17">
        <name>[2Fe-2S] cluster</name>
        <dbReference type="ChEBI" id="CHEBI:190135"/>
    </cofactor>
    <text evidence="17">Binds 2 [2Fe-2S] clusters.</text>
</comment>
<accession>A0A821SG21</accession>
<dbReference type="SUPFAM" id="SSF47741">
    <property type="entry name" value="CO dehydrogenase ISP C-domain like"/>
    <property type="match status" value="1"/>
</dbReference>
<dbReference type="Pfam" id="PF03450">
    <property type="entry name" value="CO_deh_flav_C"/>
    <property type="match status" value="1"/>
</dbReference>
<dbReference type="SUPFAM" id="SSF56176">
    <property type="entry name" value="FAD-binding/transporter-associated domain-like"/>
    <property type="match status" value="1"/>
</dbReference>
<dbReference type="Gene3D" id="3.30.390.50">
    <property type="entry name" value="CO dehydrogenase flavoprotein, C-terminal domain"/>
    <property type="match status" value="1"/>
</dbReference>
<dbReference type="PIRSF" id="PIRSF000127">
    <property type="entry name" value="Xanthine_DH"/>
    <property type="match status" value="1"/>
</dbReference>
<comment type="cofactor">
    <cofactor evidence="1 16">
        <name>FAD</name>
        <dbReference type="ChEBI" id="CHEBI:57692"/>
    </cofactor>
</comment>
<keyword evidence="12 17" id="KW-0411">Iron-sulfur</keyword>
<dbReference type="AlphaFoldDB" id="A0A821SG21"/>
<dbReference type="InterPro" id="IPR037165">
    <property type="entry name" value="AldOxase/xan_DH_Mopterin-bd_sf"/>
</dbReference>
<evidence type="ECO:0000256" key="9">
    <source>
        <dbReference type="ARBA" id="ARBA00022827"/>
    </source>
</evidence>
<dbReference type="GO" id="GO:0005506">
    <property type="term" value="F:iron ion binding"/>
    <property type="evidence" value="ECO:0007669"/>
    <property type="project" value="InterPro"/>
</dbReference>
<dbReference type="InterPro" id="IPR006058">
    <property type="entry name" value="2Fe2S_fd_BS"/>
</dbReference>
<dbReference type="InterPro" id="IPR046867">
    <property type="entry name" value="AldOxase/xan_DH_MoCoBD2"/>
</dbReference>
<keyword evidence="11 17" id="KW-0408">Iron</keyword>
<dbReference type="FunFam" id="3.30.365.10:FF:000002">
    <property type="entry name" value="Xanthine dehydrogenase oxidase"/>
    <property type="match status" value="1"/>
</dbReference>
<evidence type="ECO:0000256" key="10">
    <source>
        <dbReference type="ARBA" id="ARBA00023002"/>
    </source>
</evidence>
<dbReference type="InterPro" id="IPR036856">
    <property type="entry name" value="Ald_Oxase/Xan_DH_a/b_sf"/>
</dbReference>
<feature type="binding site" evidence="16">
    <location>
        <position position="380"/>
    </location>
    <ligand>
        <name>FAD</name>
        <dbReference type="ChEBI" id="CHEBI:57692"/>
    </ligand>
</feature>
<dbReference type="GO" id="GO:0051537">
    <property type="term" value="F:2 iron, 2 sulfur cluster binding"/>
    <property type="evidence" value="ECO:0007669"/>
    <property type="project" value="UniProtKB-KW"/>
</dbReference>
<evidence type="ECO:0000256" key="5">
    <source>
        <dbReference type="ARBA" id="ARBA00022505"/>
    </source>
</evidence>
<comment type="cofactor">
    <cofactor evidence="14">
        <name>[2Fe-2S] cluster</name>
        <dbReference type="ChEBI" id="CHEBI:190135"/>
    </cofactor>
</comment>
<dbReference type="SMART" id="SM01092">
    <property type="entry name" value="CO_deh_flav_C"/>
    <property type="match status" value="1"/>
</dbReference>
<feature type="binding site" evidence="17">
    <location>
        <position position="68"/>
    </location>
    <ligand>
        <name>[2Fe-2S] cluster</name>
        <dbReference type="ChEBI" id="CHEBI:190135"/>
        <label>1</label>
    </ligand>
</feature>
<keyword evidence="5 17" id="KW-0500">Molybdenum</keyword>
<dbReference type="InterPro" id="IPR000674">
    <property type="entry name" value="Ald_Oxase/Xan_DH_a/b"/>
</dbReference>
<dbReference type="FunFam" id="3.30.365.10:FF:000001">
    <property type="entry name" value="Xanthine dehydrogenase oxidase"/>
    <property type="match status" value="1"/>
</dbReference>
<dbReference type="InterPro" id="IPR036683">
    <property type="entry name" value="CO_DH_flav_C_dom_sf"/>
</dbReference>
<dbReference type="GO" id="GO:0071949">
    <property type="term" value="F:FAD binding"/>
    <property type="evidence" value="ECO:0007669"/>
    <property type="project" value="InterPro"/>
</dbReference>
<dbReference type="PROSITE" id="PS00197">
    <property type="entry name" value="2FE2S_FER_1"/>
    <property type="match status" value="1"/>
</dbReference>
<dbReference type="InterPro" id="IPR016166">
    <property type="entry name" value="FAD-bd_PCMH"/>
</dbReference>
<dbReference type="SUPFAM" id="SSF55447">
    <property type="entry name" value="CO dehydrogenase flavoprotein C-terminal domain-like"/>
    <property type="match status" value="1"/>
</dbReference>
<dbReference type="InterPro" id="IPR002888">
    <property type="entry name" value="2Fe-2S-bd"/>
</dbReference>
<dbReference type="PROSITE" id="PS51387">
    <property type="entry name" value="FAD_PCMH"/>
    <property type="match status" value="1"/>
</dbReference>
<dbReference type="GO" id="GO:0016491">
    <property type="term" value="F:oxidoreductase activity"/>
    <property type="evidence" value="ECO:0007669"/>
    <property type="project" value="UniProtKB-KW"/>
</dbReference>
<feature type="binding site" evidence="17">
    <location>
        <position position="145"/>
    </location>
    <ligand>
        <name>[2Fe-2S] cluster</name>
        <dbReference type="ChEBI" id="CHEBI:190135"/>
        <label>2</label>
    </ligand>
</feature>
<evidence type="ECO:0000256" key="17">
    <source>
        <dbReference type="PIRSR" id="PIRSR000127-3"/>
    </source>
</evidence>
<dbReference type="InterPro" id="IPR005107">
    <property type="entry name" value="CO_DH_flav_C"/>
</dbReference>
<evidence type="ECO:0000256" key="4">
    <source>
        <dbReference type="ARBA" id="ARBA00011738"/>
    </source>
</evidence>
<feature type="binding site" evidence="17">
    <location>
        <position position="108"/>
    </location>
    <ligand>
        <name>[2Fe-2S] cluster</name>
        <dbReference type="ChEBI" id="CHEBI:190135"/>
        <label>2</label>
    </ligand>
</feature>
<evidence type="ECO:0000259" key="18">
    <source>
        <dbReference type="PROSITE" id="PS51085"/>
    </source>
</evidence>
<organism evidence="20 21">
    <name type="scientific">Pieris macdunnoughi</name>
    <dbReference type="NCBI Taxonomy" id="345717"/>
    <lineage>
        <taxon>Eukaryota</taxon>
        <taxon>Metazoa</taxon>
        <taxon>Ecdysozoa</taxon>
        <taxon>Arthropoda</taxon>
        <taxon>Hexapoda</taxon>
        <taxon>Insecta</taxon>
        <taxon>Pterygota</taxon>
        <taxon>Neoptera</taxon>
        <taxon>Endopterygota</taxon>
        <taxon>Lepidoptera</taxon>
        <taxon>Glossata</taxon>
        <taxon>Ditrysia</taxon>
        <taxon>Papilionoidea</taxon>
        <taxon>Pieridae</taxon>
        <taxon>Pierinae</taxon>
        <taxon>Pieris</taxon>
    </lineage>
</organism>
<evidence type="ECO:0000256" key="11">
    <source>
        <dbReference type="ARBA" id="ARBA00023004"/>
    </source>
</evidence>
<comment type="cofactor">
    <cofactor evidence="17">
        <name>Mo-molybdopterin</name>
        <dbReference type="ChEBI" id="CHEBI:71302"/>
    </cofactor>
    <text evidence="17">Binds 1 Mo-molybdopterin (Mo-MPT) cofactor per subunit.</text>
</comment>
<comment type="similarity">
    <text evidence="3">Belongs to the xanthine dehydrogenase family.</text>
</comment>
<dbReference type="OrthoDB" id="8300278at2759"/>
<evidence type="ECO:0000256" key="2">
    <source>
        <dbReference type="ARBA" id="ARBA00004275"/>
    </source>
</evidence>
<feature type="binding site" evidence="17">
    <location>
        <position position="878"/>
    </location>
    <ligand>
        <name>Mo-molybdopterin</name>
        <dbReference type="ChEBI" id="CHEBI:71302"/>
    </ligand>
    <ligandPart>
        <name>Mo</name>
        <dbReference type="ChEBI" id="CHEBI:28685"/>
    </ligandPart>
</feature>
<dbReference type="GO" id="GO:0005777">
    <property type="term" value="C:peroxisome"/>
    <property type="evidence" value="ECO:0007669"/>
    <property type="project" value="UniProtKB-SubCell"/>
</dbReference>
<protein>
    <submittedName>
        <fullName evidence="20">Uncharacterized protein</fullName>
    </submittedName>
</protein>
<gene>
    <name evidence="20" type="ORF">PMACD_LOCUS7644</name>
</gene>
<comment type="caution">
    <text evidence="20">The sequence shown here is derived from an EMBL/GenBank/DDBJ whole genome shotgun (WGS) entry which is preliminary data.</text>
</comment>
<dbReference type="InterPro" id="IPR001041">
    <property type="entry name" value="2Fe-2S_ferredoxin-type"/>
</dbReference>
<dbReference type="InterPro" id="IPR016208">
    <property type="entry name" value="Ald_Oxase/xanthine_DH-like"/>
</dbReference>
<dbReference type="Pfam" id="PF02738">
    <property type="entry name" value="MoCoBD_1"/>
    <property type="match status" value="1"/>
</dbReference>
<dbReference type="Gene3D" id="1.10.150.120">
    <property type="entry name" value="[2Fe-2S]-binding domain"/>
    <property type="match status" value="1"/>
</dbReference>
<dbReference type="CDD" id="cd00207">
    <property type="entry name" value="fer2"/>
    <property type="match status" value="1"/>
</dbReference>
<evidence type="ECO:0000256" key="3">
    <source>
        <dbReference type="ARBA" id="ARBA00006849"/>
    </source>
</evidence>
<feature type="binding site" evidence="17">
    <location>
        <position position="42"/>
    </location>
    <ligand>
        <name>[2Fe-2S] cluster</name>
        <dbReference type="ChEBI" id="CHEBI:190135"/>
        <label>1</label>
    </ligand>
</feature>
<name>A0A821SG21_9NEOP</name>
<comment type="subunit">
    <text evidence="4">Homodimer.</text>
</comment>
<dbReference type="Gene3D" id="3.10.20.30">
    <property type="match status" value="1"/>
</dbReference>
<dbReference type="Gene3D" id="3.30.465.10">
    <property type="match status" value="1"/>
</dbReference>
<dbReference type="PANTHER" id="PTHR11908">
    <property type="entry name" value="XANTHINE DEHYDROGENASE"/>
    <property type="match status" value="1"/>
</dbReference>
<feature type="binding site" evidence="17">
    <location>
        <position position="143"/>
    </location>
    <ligand>
        <name>[2Fe-2S] cluster</name>
        <dbReference type="ChEBI" id="CHEBI:190135"/>
        <label>2</label>
    </ligand>
</feature>